<sequence length="426" mass="50254">MSQIFVRDAIHSDIVIDKKMQEIIDTPEFQRLHRIHQLSCDYMVFPTATHTRFSHSIGTYHAMKKLIAHFEQQLKEIGYEVKQEDKTLAYVAALLHDLGHGAYSHAFERIFEIQAHEQWTVDIISSPDTKIHKKLVENYGQDFIKKLCDVISKSYKNDKNSHIFSIIATLISSQTDADRMDYLLRDSYFTKVSNGVYDIDRLIKSFGVEEIDGELKIYVNEKYMSTLEEYVLARYFMHKEVYQHTTKKHFEDILIMIFKRAKELLEKDKHCIYCDEILRNIYLNGSIKVEQYLQTDDSYFNYHILKWSRCEDKILSFLSNCFLNRGKFDVEIRNSKVPKNIQEKFDKLGIKDIENEYFYSKSVKESNIYVGGKNSILIKKSNTGELCDITQVSLLINDFNKNKMFVDEKLFLSSTLFKYIYNEDLI</sequence>
<dbReference type="Gene3D" id="1.10.3210.10">
    <property type="entry name" value="Hypothetical protein af1432"/>
    <property type="match status" value="1"/>
</dbReference>
<organism evidence="2 4">
    <name type="scientific">Criibacterium bergeronii</name>
    <dbReference type="NCBI Taxonomy" id="1871336"/>
    <lineage>
        <taxon>Bacteria</taxon>
        <taxon>Bacillati</taxon>
        <taxon>Bacillota</taxon>
        <taxon>Clostridia</taxon>
        <taxon>Peptostreptococcales</taxon>
        <taxon>Filifactoraceae</taxon>
        <taxon>Criibacterium</taxon>
    </lineage>
</organism>
<dbReference type="CDD" id="cd00077">
    <property type="entry name" value="HDc"/>
    <property type="match status" value="1"/>
</dbReference>
<dbReference type="EMBL" id="VJXW01000009">
    <property type="protein sequence ID" value="TRW25525.1"/>
    <property type="molecule type" value="Genomic_DNA"/>
</dbReference>
<reference evidence="2" key="2">
    <citation type="submission" date="2018-07" db="EMBL/GenBank/DDBJ databases">
        <authorList>
            <person name="Quirk P.G."/>
            <person name="Krulwich T.A."/>
        </authorList>
    </citation>
    <scope>NUCLEOTIDE SEQUENCE</scope>
    <source>
        <strain evidence="2">CCRI-22567</strain>
    </source>
</reference>
<evidence type="ECO:0000313" key="4">
    <source>
        <dbReference type="Proteomes" id="UP000093352"/>
    </source>
</evidence>
<dbReference type="GO" id="GO:0008832">
    <property type="term" value="F:dGTPase activity"/>
    <property type="evidence" value="ECO:0007669"/>
    <property type="project" value="TreeGrafter"/>
</dbReference>
<dbReference type="SMART" id="SM00471">
    <property type="entry name" value="HDc"/>
    <property type="match status" value="1"/>
</dbReference>
<protein>
    <submittedName>
        <fullName evidence="2">HD domain-containing protein</fullName>
    </submittedName>
</protein>
<dbReference type="SUPFAM" id="SSF109604">
    <property type="entry name" value="HD-domain/PDEase-like"/>
    <property type="match status" value="1"/>
</dbReference>
<evidence type="ECO:0000313" key="3">
    <source>
        <dbReference type="EMBL" id="TRW25525.1"/>
    </source>
</evidence>
<evidence type="ECO:0000313" key="5">
    <source>
        <dbReference type="Proteomes" id="UP000319424"/>
    </source>
</evidence>
<dbReference type="Pfam" id="PF01966">
    <property type="entry name" value="HD"/>
    <property type="match status" value="1"/>
</dbReference>
<dbReference type="InterPro" id="IPR006674">
    <property type="entry name" value="HD_domain"/>
</dbReference>
<dbReference type="GO" id="GO:0006203">
    <property type="term" value="P:dGTP catabolic process"/>
    <property type="evidence" value="ECO:0007669"/>
    <property type="project" value="TreeGrafter"/>
</dbReference>
<dbReference type="EMBL" id="MBEW02000014">
    <property type="protein sequence ID" value="RDY21026.1"/>
    <property type="molecule type" value="Genomic_DNA"/>
</dbReference>
<reference evidence="2 4" key="1">
    <citation type="journal article" date="2016" name="Genome Announc.">
        <title>Draft Genome Sequence of Criibacterium bergeronii gen. nov., sp. nov., Strain CCRI-22567T, Isolated from a Vaginal Sample from a Woman with Bacterial Vaginosis.</title>
        <authorList>
            <person name="Maheux A.F."/>
            <person name="Berube E."/>
            <person name="Boudreau D.K."/>
            <person name="Raymond F."/>
            <person name="Corbeil J."/>
            <person name="Roy P.H."/>
            <person name="Boissinot M."/>
            <person name="Omar R.F."/>
        </authorList>
    </citation>
    <scope>NUCLEOTIDE SEQUENCE [LARGE SCALE GENOMIC DNA]</scope>
    <source>
        <strain evidence="2 4">CCRI-22567</strain>
    </source>
</reference>
<name>A0A371IKN5_9FIRM</name>
<accession>A0A371IKN5</accession>
<dbReference type="PANTHER" id="PTHR11373:SF4">
    <property type="entry name" value="DEOXYNUCLEOSIDE TRIPHOSPHATE TRIPHOSPHOHYDROLASE SAMHD1"/>
    <property type="match status" value="1"/>
</dbReference>
<dbReference type="Proteomes" id="UP000093352">
    <property type="component" value="Unassembled WGS sequence"/>
</dbReference>
<proteinExistence type="predicted"/>
<dbReference type="InterPro" id="IPR003607">
    <property type="entry name" value="HD/PDEase_dom"/>
</dbReference>
<feature type="domain" description="HD/PDEase" evidence="1">
    <location>
        <begin position="48"/>
        <end position="192"/>
    </location>
</feature>
<gene>
    <name evidence="2" type="ORF">BBG48_007040</name>
    <name evidence="3" type="ORF">FL857_06870</name>
</gene>
<dbReference type="Proteomes" id="UP000319424">
    <property type="component" value="Unassembled WGS sequence"/>
</dbReference>
<dbReference type="InterPro" id="IPR050135">
    <property type="entry name" value="dGTPase-like"/>
</dbReference>
<dbReference type="RefSeq" id="WP_068912867.1">
    <property type="nucleotide sequence ID" value="NZ_MBEW02000014.1"/>
</dbReference>
<comment type="caution">
    <text evidence="2">The sequence shown here is derived from an EMBL/GenBank/DDBJ whole genome shotgun (WGS) entry which is preliminary data.</text>
</comment>
<dbReference type="PANTHER" id="PTHR11373">
    <property type="entry name" value="DEOXYNUCLEOSIDE TRIPHOSPHATE TRIPHOSPHOHYDROLASE"/>
    <property type="match status" value="1"/>
</dbReference>
<evidence type="ECO:0000313" key="2">
    <source>
        <dbReference type="EMBL" id="RDY21026.1"/>
    </source>
</evidence>
<dbReference type="STRING" id="1871336.BBG48_09310"/>
<dbReference type="AlphaFoldDB" id="A0A371IKN5"/>
<evidence type="ECO:0000259" key="1">
    <source>
        <dbReference type="SMART" id="SM00471"/>
    </source>
</evidence>
<dbReference type="OrthoDB" id="9803619at2"/>
<keyword evidence="4" id="KW-1185">Reference proteome</keyword>
<reference evidence="3 5" key="3">
    <citation type="submission" date="2019-07" db="EMBL/GenBank/DDBJ databases">
        <title>Criibacterium bergeronii gen. nov., sp. nov. isolated from human clinical samples.</title>
        <authorList>
            <person name="Maheux A.F."/>
            <person name="Boudreau D.K."/>
            <person name="Berube E."/>
            <person name="Brodeur S."/>
            <person name="Bernard K.A."/>
            <person name="Abed J.Y."/>
            <person name="Ducrey E."/>
            <person name="Guay E.F."/>
            <person name="Raymond F."/>
            <person name="Corbeil J."/>
            <person name="Domingo M.-C."/>
            <person name="Roy P.H."/>
            <person name="Boissinot M."/>
            <person name="Tocheva E.I."/>
            <person name="Omar R.F."/>
        </authorList>
    </citation>
    <scope>NUCLEOTIDE SEQUENCE [LARGE SCALE GENOMIC DNA]</scope>
    <source>
        <strain evidence="3 5">CCRI-24246</strain>
    </source>
</reference>